<dbReference type="PANTHER" id="PTHR32039:SF7">
    <property type="entry name" value="COMPETENCE PROTEIN COMM"/>
    <property type="match status" value="1"/>
</dbReference>
<dbReference type="SUPFAM" id="SSF54211">
    <property type="entry name" value="Ribosomal protein S5 domain 2-like"/>
    <property type="match status" value="1"/>
</dbReference>
<dbReference type="InterPro" id="IPR020568">
    <property type="entry name" value="Ribosomal_Su5_D2-typ_SF"/>
</dbReference>
<accession>A0A329MT02</accession>
<dbReference type="Gene3D" id="3.30.230.10">
    <property type="match status" value="1"/>
</dbReference>
<dbReference type="InterPro" id="IPR014721">
    <property type="entry name" value="Ribsml_uS5_D2-typ_fold_subgr"/>
</dbReference>
<dbReference type="PANTHER" id="PTHR32039">
    <property type="entry name" value="MAGNESIUM-CHELATASE SUBUNIT CHLI"/>
    <property type="match status" value="1"/>
</dbReference>
<dbReference type="SUPFAM" id="SSF52540">
    <property type="entry name" value="P-loop containing nucleoside triphosphate hydrolases"/>
    <property type="match status" value="1"/>
</dbReference>
<dbReference type="AlphaFoldDB" id="A0A329MT02"/>
<name>A0A329MT02_9BACL</name>
<dbReference type="Pfam" id="PF13541">
    <property type="entry name" value="ChlI"/>
    <property type="match status" value="1"/>
</dbReference>
<dbReference type="InterPro" id="IPR045006">
    <property type="entry name" value="CHLI-like"/>
</dbReference>
<dbReference type="Gene3D" id="3.40.50.300">
    <property type="entry name" value="P-loop containing nucleotide triphosphate hydrolases"/>
    <property type="match status" value="1"/>
</dbReference>
<comment type="caution">
    <text evidence="2">The sequence shown here is derived from an EMBL/GenBank/DDBJ whole genome shotgun (WGS) entry which is preliminary data.</text>
</comment>
<proteinExistence type="predicted"/>
<gene>
    <name evidence="2" type="ORF">DQG23_00275</name>
</gene>
<dbReference type="GO" id="GO:0005524">
    <property type="term" value="F:ATP binding"/>
    <property type="evidence" value="ECO:0007669"/>
    <property type="project" value="InterPro"/>
</dbReference>
<evidence type="ECO:0000259" key="1">
    <source>
        <dbReference type="Pfam" id="PF01078"/>
    </source>
</evidence>
<organism evidence="2 3">
    <name type="scientific">Paenibacillus contaminans</name>
    <dbReference type="NCBI Taxonomy" id="450362"/>
    <lineage>
        <taxon>Bacteria</taxon>
        <taxon>Bacillati</taxon>
        <taxon>Bacillota</taxon>
        <taxon>Bacilli</taxon>
        <taxon>Bacillales</taxon>
        <taxon>Paenibacillaceae</taxon>
        <taxon>Paenibacillus</taxon>
    </lineage>
</organism>
<dbReference type="Pfam" id="PF01078">
    <property type="entry name" value="Mg_chelatase"/>
    <property type="match status" value="1"/>
</dbReference>
<protein>
    <recommendedName>
        <fullName evidence="1">Magnesium chelatase ChlI-like catalytic domain-containing protein</fullName>
    </recommendedName>
</protein>
<dbReference type="NCBIfam" id="TIGR00368">
    <property type="entry name" value="YifB family Mg chelatase-like AAA ATPase"/>
    <property type="match status" value="1"/>
</dbReference>
<evidence type="ECO:0000313" key="3">
    <source>
        <dbReference type="Proteomes" id="UP000250369"/>
    </source>
</evidence>
<dbReference type="InterPro" id="IPR004482">
    <property type="entry name" value="Mg_chelat-rel"/>
</dbReference>
<reference evidence="2 3" key="1">
    <citation type="journal article" date="2009" name="Int. J. Syst. Evol. Microbiol.">
        <title>Paenibacillus contaminans sp. nov., isolated from a contaminated laboratory plate.</title>
        <authorList>
            <person name="Chou J.H."/>
            <person name="Lee J.H."/>
            <person name="Lin M.C."/>
            <person name="Chang P.S."/>
            <person name="Arun A.B."/>
            <person name="Young C.C."/>
            <person name="Chen W.M."/>
        </authorList>
    </citation>
    <scope>NUCLEOTIDE SEQUENCE [LARGE SCALE GENOMIC DNA]</scope>
    <source>
        <strain evidence="2 3">CKOBP-6</strain>
    </source>
</reference>
<keyword evidence="3" id="KW-1185">Reference proteome</keyword>
<feature type="domain" description="Magnesium chelatase ChlI-like catalytic" evidence="1">
    <location>
        <begin position="202"/>
        <end position="367"/>
    </location>
</feature>
<dbReference type="InterPro" id="IPR000523">
    <property type="entry name" value="Mg_chelatse_chII-like_cat_dom"/>
</dbReference>
<dbReference type="Proteomes" id="UP000250369">
    <property type="component" value="Unassembled WGS sequence"/>
</dbReference>
<dbReference type="RefSeq" id="WP_113028803.1">
    <property type="nucleotide sequence ID" value="NZ_QMFB01000001.1"/>
</dbReference>
<dbReference type="InterPro" id="IPR027417">
    <property type="entry name" value="P-loop_NTPase"/>
</dbReference>
<evidence type="ECO:0000313" key="2">
    <source>
        <dbReference type="EMBL" id="RAV22692.1"/>
    </source>
</evidence>
<dbReference type="EMBL" id="QMFB01000001">
    <property type="protein sequence ID" value="RAV22692.1"/>
    <property type="molecule type" value="Genomic_DNA"/>
</dbReference>
<dbReference type="OrthoDB" id="9813147at2"/>
<sequence length="374" mass="39988">MFGKVYSACIHGIEGQMIEVEVDISNGLPQTAIVGLPDSAVRESMERVRAAIKNCGLTFPLARVTVNLAPADVRKEGASFDLAIAAGILAASGQLSDIVTPFTLLVGELSLEGKLRPVPGILSMVHGAKLKGFEKVIVAAENVKEAELINGITVIAVSHLSDLAQAQPKSDTIGTVRDTPVVKPIHAEDRTVHAAEEDNAVDYADVSGQLHVKRALMIAAAGMHNMIMIGPPGTGKTMLARRLPTIMPDMSDTEALEVTKIYSVAGKLSDRGSFIRKRPFRSPHHTVSAGGLIGGGSIPKPGEASLAHCGVLFLDELPEFTRTVLEVLRQPLEDRHVTIGRARAVYGFPSRFMLVASMNPCEFTHVYTTNGYDN</sequence>